<feature type="domain" description="DUF6534" evidence="2">
    <location>
        <begin position="215"/>
        <end position="301"/>
    </location>
</feature>
<accession>A0A8E2J5M6</accession>
<evidence type="ECO:0000256" key="1">
    <source>
        <dbReference type="SAM" id="Phobius"/>
    </source>
</evidence>
<evidence type="ECO:0000313" key="3">
    <source>
        <dbReference type="EMBL" id="OCH95105.1"/>
    </source>
</evidence>
<keyword evidence="1" id="KW-0472">Membrane</keyword>
<dbReference type="PANTHER" id="PTHR40465">
    <property type="entry name" value="CHROMOSOME 1, WHOLE GENOME SHOTGUN SEQUENCE"/>
    <property type="match status" value="1"/>
</dbReference>
<feature type="transmembrane region" description="Helical" evidence="1">
    <location>
        <begin position="177"/>
        <end position="194"/>
    </location>
</feature>
<feature type="transmembrane region" description="Helical" evidence="1">
    <location>
        <begin position="135"/>
        <end position="157"/>
    </location>
</feature>
<feature type="transmembrane region" description="Helical" evidence="1">
    <location>
        <begin position="97"/>
        <end position="115"/>
    </location>
</feature>
<sequence>MRTSACSFSNTWSAPSRSNLCFRLIQACLSHRCASIDPPTSYVLRRRSHHYPSSAMSGTLTALELGVLAGTVLYGVTTTQTFSYTDSGKTDSLWLKSFVRLTLLETIHTAFSWYYLHTLTVTDSDNSTTVAKVDWSFAACVVIQDCLSAAVQSYYAYRIYLMSRRFAFSIAQWLGSLLRVALIFVLLSFTIHAPSFEAVIMQHQNIAIAAISTSTWVDVLNTVMLCCTLFEHRRGGMKHTVRTIDKIIIWSIETGLVTSVLAIAILIVMLVFPQAGVWEGLMMIYARLYSNSLLVSLNARGYLRRSVELGCSEFIGTSVVLVPCELEASSGATLVRIDVT</sequence>
<keyword evidence="1" id="KW-0812">Transmembrane</keyword>
<feature type="transmembrane region" description="Helical" evidence="1">
    <location>
        <begin position="55"/>
        <end position="76"/>
    </location>
</feature>
<feature type="transmembrane region" description="Helical" evidence="1">
    <location>
        <begin position="206"/>
        <end position="227"/>
    </location>
</feature>
<keyword evidence="1" id="KW-1133">Transmembrane helix</keyword>
<dbReference type="Proteomes" id="UP000250043">
    <property type="component" value="Unassembled WGS sequence"/>
</dbReference>
<dbReference type="AlphaFoldDB" id="A0A8E2J5M6"/>
<dbReference type="Pfam" id="PF20152">
    <property type="entry name" value="DUF6534"/>
    <property type="match status" value="1"/>
</dbReference>
<dbReference type="OrthoDB" id="3270417at2759"/>
<reference evidence="3 4" key="1">
    <citation type="submission" date="2016-07" db="EMBL/GenBank/DDBJ databases">
        <title>Draft genome of the white-rot fungus Obba rivulosa 3A-2.</title>
        <authorList>
            <consortium name="DOE Joint Genome Institute"/>
            <person name="Miettinen O."/>
            <person name="Riley R."/>
            <person name="Acob R."/>
            <person name="Barry K."/>
            <person name="Cullen D."/>
            <person name="De Vries R."/>
            <person name="Hainaut M."/>
            <person name="Hatakka A."/>
            <person name="Henrissat B."/>
            <person name="Hilden K."/>
            <person name="Kuo R."/>
            <person name="Labutti K."/>
            <person name="Lipzen A."/>
            <person name="Makela M.R."/>
            <person name="Sandor L."/>
            <person name="Spatafora J.W."/>
            <person name="Grigoriev I.V."/>
            <person name="Hibbett D.S."/>
        </authorList>
    </citation>
    <scope>NUCLEOTIDE SEQUENCE [LARGE SCALE GENOMIC DNA]</scope>
    <source>
        <strain evidence="3 4">3A-2</strain>
    </source>
</reference>
<gene>
    <name evidence="3" type="ORF">OBBRIDRAFT_642843</name>
</gene>
<evidence type="ECO:0000259" key="2">
    <source>
        <dbReference type="Pfam" id="PF20152"/>
    </source>
</evidence>
<evidence type="ECO:0000313" key="4">
    <source>
        <dbReference type="Proteomes" id="UP000250043"/>
    </source>
</evidence>
<dbReference type="PANTHER" id="PTHR40465:SF1">
    <property type="entry name" value="DUF6534 DOMAIN-CONTAINING PROTEIN"/>
    <property type="match status" value="1"/>
</dbReference>
<dbReference type="EMBL" id="KV722338">
    <property type="protein sequence ID" value="OCH95105.1"/>
    <property type="molecule type" value="Genomic_DNA"/>
</dbReference>
<feature type="transmembrane region" description="Helical" evidence="1">
    <location>
        <begin position="284"/>
        <end position="303"/>
    </location>
</feature>
<organism evidence="3 4">
    <name type="scientific">Obba rivulosa</name>
    <dbReference type="NCBI Taxonomy" id="1052685"/>
    <lineage>
        <taxon>Eukaryota</taxon>
        <taxon>Fungi</taxon>
        <taxon>Dikarya</taxon>
        <taxon>Basidiomycota</taxon>
        <taxon>Agaricomycotina</taxon>
        <taxon>Agaricomycetes</taxon>
        <taxon>Polyporales</taxon>
        <taxon>Gelatoporiaceae</taxon>
        <taxon>Obba</taxon>
    </lineage>
</organism>
<protein>
    <recommendedName>
        <fullName evidence="2">DUF6534 domain-containing protein</fullName>
    </recommendedName>
</protein>
<dbReference type="InterPro" id="IPR045339">
    <property type="entry name" value="DUF6534"/>
</dbReference>
<feature type="transmembrane region" description="Helical" evidence="1">
    <location>
        <begin position="247"/>
        <end position="272"/>
    </location>
</feature>
<name>A0A8E2J5M6_9APHY</name>
<keyword evidence="4" id="KW-1185">Reference proteome</keyword>
<proteinExistence type="predicted"/>